<dbReference type="AlphaFoldDB" id="A0A438F4B2"/>
<dbReference type="PROSITE" id="PS50994">
    <property type="entry name" value="INTEGRASE"/>
    <property type="match status" value="1"/>
</dbReference>
<feature type="region of interest" description="Disordered" evidence="5">
    <location>
        <begin position="190"/>
        <end position="212"/>
    </location>
</feature>
<evidence type="ECO:0000256" key="3">
    <source>
        <dbReference type="ARBA" id="ARBA00022801"/>
    </source>
</evidence>
<dbReference type="GO" id="GO:0003676">
    <property type="term" value="F:nucleic acid binding"/>
    <property type="evidence" value="ECO:0007669"/>
    <property type="project" value="InterPro"/>
</dbReference>
<dbReference type="Gene3D" id="3.30.420.10">
    <property type="entry name" value="Ribonuclease H-like superfamily/Ribonuclease H"/>
    <property type="match status" value="1"/>
</dbReference>
<dbReference type="Pfam" id="PF13976">
    <property type="entry name" value="gag_pre-integrs"/>
    <property type="match status" value="1"/>
</dbReference>
<dbReference type="SUPFAM" id="SSF53098">
    <property type="entry name" value="Ribonuclease H-like"/>
    <property type="match status" value="1"/>
</dbReference>
<dbReference type="PANTHER" id="PTHR42648:SF28">
    <property type="entry name" value="TRANSPOSON-ENCODED PROTEIN WITH RIBONUCLEASE H-LIKE AND RETROVIRUS ZINC FINGER-LIKE DOMAINS"/>
    <property type="match status" value="1"/>
</dbReference>
<dbReference type="GO" id="GO:0008233">
    <property type="term" value="F:peptidase activity"/>
    <property type="evidence" value="ECO:0007669"/>
    <property type="project" value="UniProtKB-KW"/>
</dbReference>
<dbReference type="InterPro" id="IPR054722">
    <property type="entry name" value="PolX-like_BBD"/>
</dbReference>
<evidence type="ECO:0000313" key="8">
    <source>
        <dbReference type="EMBL" id="RVW54736.1"/>
    </source>
</evidence>
<evidence type="ECO:0000256" key="4">
    <source>
        <dbReference type="PROSITE-ProRule" id="PRU00047"/>
    </source>
</evidence>
<dbReference type="InterPro" id="IPR012337">
    <property type="entry name" value="RNaseH-like_sf"/>
</dbReference>
<dbReference type="SUPFAM" id="SSF57756">
    <property type="entry name" value="Retrovirus zinc finger-like domains"/>
    <property type="match status" value="1"/>
</dbReference>
<dbReference type="InterPro" id="IPR057670">
    <property type="entry name" value="SH3_retrovirus"/>
</dbReference>
<dbReference type="PROSITE" id="PS50158">
    <property type="entry name" value="ZF_CCHC"/>
    <property type="match status" value="1"/>
</dbReference>
<keyword evidence="2" id="KW-0479">Metal-binding</keyword>
<dbReference type="Gene3D" id="4.10.60.10">
    <property type="entry name" value="Zinc finger, CCHC-type"/>
    <property type="match status" value="1"/>
</dbReference>
<dbReference type="SMART" id="SM00343">
    <property type="entry name" value="ZnF_C2HC"/>
    <property type="match status" value="1"/>
</dbReference>
<dbReference type="Pfam" id="PF14223">
    <property type="entry name" value="Retrotran_gag_2"/>
    <property type="match status" value="1"/>
</dbReference>
<evidence type="ECO:0000256" key="5">
    <source>
        <dbReference type="SAM" id="MobiDB-lite"/>
    </source>
</evidence>
<gene>
    <name evidence="8" type="primary">POLX_2158</name>
    <name evidence="8" type="ORF">CK203_072008</name>
</gene>
<keyword evidence="4" id="KW-0862">Zinc</keyword>
<evidence type="ECO:0000313" key="9">
    <source>
        <dbReference type="Proteomes" id="UP000288805"/>
    </source>
</evidence>
<dbReference type="Pfam" id="PF00098">
    <property type="entry name" value="zf-CCHC"/>
    <property type="match status" value="1"/>
</dbReference>
<keyword evidence="4" id="KW-0863">Zinc-finger</keyword>
<organism evidence="8 9">
    <name type="scientific">Vitis vinifera</name>
    <name type="common">Grape</name>
    <dbReference type="NCBI Taxonomy" id="29760"/>
    <lineage>
        <taxon>Eukaryota</taxon>
        <taxon>Viridiplantae</taxon>
        <taxon>Streptophyta</taxon>
        <taxon>Embryophyta</taxon>
        <taxon>Tracheophyta</taxon>
        <taxon>Spermatophyta</taxon>
        <taxon>Magnoliopsida</taxon>
        <taxon>eudicotyledons</taxon>
        <taxon>Gunneridae</taxon>
        <taxon>Pentapetalae</taxon>
        <taxon>rosids</taxon>
        <taxon>Vitales</taxon>
        <taxon>Vitaceae</taxon>
        <taxon>Viteae</taxon>
        <taxon>Vitis</taxon>
    </lineage>
</organism>
<dbReference type="PANTHER" id="PTHR42648">
    <property type="entry name" value="TRANSPOSASE, PUTATIVE-RELATED"/>
    <property type="match status" value="1"/>
</dbReference>
<evidence type="ECO:0000256" key="2">
    <source>
        <dbReference type="ARBA" id="ARBA00022723"/>
    </source>
</evidence>
<comment type="caution">
    <text evidence="8">The sequence shown here is derived from an EMBL/GenBank/DDBJ whole genome shotgun (WGS) entry which is preliminary data.</text>
</comment>
<feature type="domain" description="Integrase catalytic" evidence="7">
    <location>
        <begin position="438"/>
        <end position="608"/>
    </location>
</feature>
<feature type="domain" description="CCHC-type" evidence="6">
    <location>
        <begin position="214"/>
        <end position="229"/>
    </location>
</feature>
<dbReference type="Proteomes" id="UP000288805">
    <property type="component" value="Unassembled WGS sequence"/>
</dbReference>
<keyword evidence="3" id="KW-0378">Hydrolase</keyword>
<dbReference type="InterPro" id="IPR025724">
    <property type="entry name" value="GAG-pre-integrase_dom"/>
</dbReference>
<dbReference type="GO" id="GO:0006508">
    <property type="term" value="P:proteolysis"/>
    <property type="evidence" value="ECO:0007669"/>
    <property type="project" value="UniProtKB-KW"/>
</dbReference>
<sequence length="911" mass="103473">MAEEAGKASGIEKFDGTDFAYWRMQIEDYLYGRKLHLPLLGTKPESMKAEEWALLDRQVLGVIRLTLSRSVAHNVVKEKTTADLMKALSGMYEKPSANNKVHLMKKLFNLKMAENASVAQHLNEFNTITNQLSSVEIDFDDEIRALIVLASLPNSWEAMRMAVSNSTGKEKLKYNDIRDLILAEEIRRRDAGRSNSRNSNRNRSKSRSGQQVQCWNCGKTGHFKRQCKSPKKKNEDDSANAVTEEVQDALLLAVDSPLDDWVLDSGASFHTTPHREIIQNYVAGDFGKVYLADGSALDVVGLGDVRISLPNGSVWLLEKVRHIPDLRRNLISVGQLDDEGHAILFVGGTWKVTKGARVLARGKKTGTLYMTSCPRDTIAVADASTDTSLWHRRLGHMSEKGMKMLLSKGKLPELKSIDFDMCESCILGKQKKVSFLKTGRTPKAEKLELVHTDLWGPSPVASLGGSRYYITFIDDSSRKVWVYFLKNKSDVFVTFKKWKAMVETETGLKVKCLRSDNGGEYIDGGFSEYCAAQGIRMEKTIPGTPQQNGVAERMNRTLNERARSMRLHAGLPKTFWADAVSTAAYLINRGPSVPMEFRLPEEVWSGKEVKFSHLKVFGCVSYVHIDSDARSKLDAKSKICFFIGYGDEKFGYRFWDEQNRKIIRSRNVIFNEQVMYKDRSTVTSDVTEIDQKKSEFVNLDELTETEVRRSSRNIRPPQRYSPVLNYLLLTDGGDPECYDEALQDENSSKWELAMKDEMDSLLGNQTLELTELPVGKKALHNKWVYRIKNEHDSSKHYKARLVVKGFQQKEDIDYTEIFSPVVKMSTIRLVLEWWLQKTYILSRQENLVCKLRKSLYGLKQAPRHGSDIEKINNLKKQLSKQFAMKDLGAAKQILGMRIIRDKANGTLKLSQ</sequence>
<dbReference type="Pfam" id="PF22936">
    <property type="entry name" value="Pol_BBD"/>
    <property type="match status" value="1"/>
</dbReference>
<reference evidence="8 9" key="1">
    <citation type="journal article" date="2018" name="PLoS Genet.">
        <title>Population sequencing reveals clonal diversity and ancestral inbreeding in the grapevine cultivar Chardonnay.</title>
        <authorList>
            <person name="Roach M.J."/>
            <person name="Johnson D.L."/>
            <person name="Bohlmann J."/>
            <person name="van Vuuren H.J."/>
            <person name="Jones S.J."/>
            <person name="Pretorius I.S."/>
            <person name="Schmidt S.A."/>
            <person name="Borneman A.R."/>
        </authorList>
    </citation>
    <scope>NUCLEOTIDE SEQUENCE [LARGE SCALE GENOMIC DNA]</scope>
    <source>
        <strain evidence="9">cv. Chardonnay</strain>
        <tissue evidence="8">Leaf</tissue>
    </source>
</reference>
<accession>A0A438F4B2</accession>
<evidence type="ECO:0000256" key="1">
    <source>
        <dbReference type="ARBA" id="ARBA00022670"/>
    </source>
</evidence>
<dbReference type="Pfam" id="PF25597">
    <property type="entry name" value="SH3_retrovirus"/>
    <property type="match status" value="1"/>
</dbReference>
<dbReference type="InterPro" id="IPR036875">
    <property type="entry name" value="Znf_CCHC_sf"/>
</dbReference>
<dbReference type="InterPro" id="IPR013103">
    <property type="entry name" value="RVT_2"/>
</dbReference>
<dbReference type="GO" id="GO:0015074">
    <property type="term" value="P:DNA integration"/>
    <property type="evidence" value="ECO:0007669"/>
    <property type="project" value="InterPro"/>
</dbReference>
<dbReference type="InterPro" id="IPR036397">
    <property type="entry name" value="RNaseH_sf"/>
</dbReference>
<dbReference type="Pfam" id="PF07727">
    <property type="entry name" value="RVT_2"/>
    <property type="match status" value="1"/>
</dbReference>
<dbReference type="Pfam" id="PF00665">
    <property type="entry name" value="rve"/>
    <property type="match status" value="1"/>
</dbReference>
<keyword evidence="1" id="KW-0645">Protease</keyword>
<evidence type="ECO:0000259" key="6">
    <source>
        <dbReference type="PROSITE" id="PS50158"/>
    </source>
</evidence>
<dbReference type="InterPro" id="IPR001878">
    <property type="entry name" value="Znf_CCHC"/>
</dbReference>
<feature type="compositionally biased region" description="Basic residues" evidence="5">
    <location>
        <begin position="221"/>
        <end position="231"/>
    </location>
</feature>
<proteinExistence type="predicted"/>
<protein>
    <submittedName>
        <fullName evidence="8">Retrovirus-related Pol polyprotein from transposon TNT 1-94</fullName>
    </submittedName>
</protein>
<dbReference type="InterPro" id="IPR039537">
    <property type="entry name" value="Retrotran_Ty1/copia-like"/>
</dbReference>
<dbReference type="EMBL" id="QGNW01001125">
    <property type="protein sequence ID" value="RVW54736.1"/>
    <property type="molecule type" value="Genomic_DNA"/>
</dbReference>
<dbReference type="GO" id="GO:0008270">
    <property type="term" value="F:zinc ion binding"/>
    <property type="evidence" value="ECO:0007669"/>
    <property type="project" value="UniProtKB-KW"/>
</dbReference>
<dbReference type="InterPro" id="IPR001584">
    <property type="entry name" value="Integrase_cat-core"/>
</dbReference>
<feature type="region of interest" description="Disordered" evidence="5">
    <location>
        <begin position="221"/>
        <end position="240"/>
    </location>
</feature>
<name>A0A438F4B2_VITVI</name>
<evidence type="ECO:0000259" key="7">
    <source>
        <dbReference type="PROSITE" id="PS50994"/>
    </source>
</evidence>